<dbReference type="Pfam" id="PF04080">
    <property type="entry name" value="Per1"/>
    <property type="match status" value="1"/>
</dbReference>
<dbReference type="EMBL" id="JFFI01002361">
    <property type="protein sequence ID" value="KXH36298.1"/>
    <property type="molecule type" value="Genomic_DNA"/>
</dbReference>
<protein>
    <recommendedName>
        <fullName evidence="7">Post-GPI attachment to proteins factor 3</fullName>
    </recommendedName>
</protein>
<evidence type="ECO:0000256" key="1">
    <source>
        <dbReference type="ARBA" id="ARBA00004127"/>
    </source>
</evidence>
<dbReference type="Proteomes" id="UP000070121">
    <property type="component" value="Unassembled WGS sequence"/>
</dbReference>
<gene>
    <name evidence="8" type="ORF">CSAL01_02668</name>
</gene>
<feature type="transmembrane region" description="Helical" evidence="7">
    <location>
        <begin position="315"/>
        <end position="335"/>
    </location>
</feature>
<name>A0A135SK39_9PEZI</name>
<evidence type="ECO:0000256" key="3">
    <source>
        <dbReference type="ARBA" id="ARBA00022692"/>
    </source>
</evidence>
<dbReference type="PANTHER" id="PTHR13148">
    <property type="entry name" value="PER1-RELATED"/>
    <property type="match status" value="1"/>
</dbReference>
<dbReference type="PANTHER" id="PTHR13148:SF0">
    <property type="entry name" value="POST-GPI ATTACHMENT TO PROTEINS FACTOR 3"/>
    <property type="match status" value="1"/>
</dbReference>
<feature type="transmembrane region" description="Helical" evidence="7">
    <location>
        <begin position="347"/>
        <end position="364"/>
    </location>
</feature>
<dbReference type="Gene3D" id="1.25.40.20">
    <property type="entry name" value="Ankyrin repeat-containing domain"/>
    <property type="match status" value="1"/>
</dbReference>
<dbReference type="STRING" id="1209931.A0A135SK39"/>
<dbReference type="GO" id="GO:0005789">
    <property type="term" value="C:endoplasmic reticulum membrane"/>
    <property type="evidence" value="ECO:0007669"/>
    <property type="project" value="UniProtKB-SubCell"/>
</dbReference>
<accession>A0A135SK39</accession>
<keyword evidence="4" id="KW-0732">Signal</keyword>
<keyword evidence="6 7" id="KW-0472">Membrane</keyword>
<dbReference type="InterPro" id="IPR036770">
    <property type="entry name" value="Ankyrin_rpt-contain_sf"/>
</dbReference>
<keyword evidence="3 7" id="KW-0812">Transmembrane</keyword>
<dbReference type="InterPro" id="IPR007217">
    <property type="entry name" value="Per1-like"/>
</dbReference>
<comment type="caution">
    <text evidence="8">The sequence shown here is derived from an EMBL/GenBank/DDBJ whole genome shotgun (WGS) entry which is preliminary data.</text>
</comment>
<evidence type="ECO:0000256" key="5">
    <source>
        <dbReference type="ARBA" id="ARBA00022989"/>
    </source>
</evidence>
<comment type="caution">
    <text evidence="7">Lacks conserved residue(s) required for the propagation of feature annotation.</text>
</comment>
<keyword evidence="7" id="KW-0256">Endoplasmic reticulum</keyword>
<feature type="transmembrane region" description="Helical" evidence="7">
    <location>
        <begin position="256"/>
        <end position="274"/>
    </location>
</feature>
<evidence type="ECO:0000313" key="8">
    <source>
        <dbReference type="EMBL" id="KXH36298.1"/>
    </source>
</evidence>
<dbReference type="GO" id="GO:0006506">
    <property type="term" value="P:GPI anchor biosynthetic process"/>
    <property type="evidence" value="ECO:0007669"/>
    <property type="project" value="UniProtKB-KW"/>
</dbReference>
<evidence type="ECO:0000256" key="4">
    <source>
        <dbReference type="ARBA" id="ARBA00022729"/>
    </source>
</evidence>
<reference evidence="8 9" key="1">
    <citation type="submission" date="2014-02" db="EMBL/GenBank/DDBJ databases">
        <title>The genome sequence of Colletotrichum salicis CBS 607.94.</title>
        <authorList>
            <person name="Baroncelli R."/>
            <person name="Thon M.R."/>
        </authorList>
    </citation>
    <scope>NUCLEOTIDE SEQUENCE [LARGE SCALE GENOMIC DNA]</scope>
    <source>
        <strain evidence="8 9">CBS 607.94</strain>
    </source>
</reference>
<feature type="transmembrane region" description="Helical" evidence="7">
    <location>
        <begin position="225"/>
        <end position="244"/>
    </location>
</feature>
<proteinExistence type="inferred from homology"/>
<comment type="similarity">
    <text evidence="7">Belongs to the PGAP3 family.</text>
</comment>
<evidence type="ECO:0000256" key="6">
    <source>
        <dbReference type="ARBA" id="ARBA00023136"/>
    </source>
</evidence>
<sequence length="379" mass="42738">MCPENPDCEMHSYPHACLHEAALYGNTQRLTELILNGADISQTSGPGQFQVIHFTGQPGSEAALKALLDAGADASASSYDETTPLHLAAAMKVVCHDENCAPGKDATPIPFHRRLLLWTCASECDYTCQHIITKERLTAGERVVQFHGKWPFPRILGIQEPASTLFSLGNLWAHQNGWRKLRAVIPASYPLRPWYEWLAGVGIASWTFSAIFHTRDFVATEQLDYFAAGASVLYGLYYTTVRIMRLDRPTPRRRSVLRAWTLLCVLLYAGHIAYLKGVRWDYTYNMTANVIVGVIQNLMWLWFSLNKYRQSRRTWAIWPSIVVAVVVMVMSLELFDFPPVWGALDAHSLWHLGTIPPTILIFLIKDAQDDMAGSERLKS</sequence>
<feature type="transmembrane region" description="Helical" evidence="7">
    <location>
        <begin position="286"/>
        <end position="303"/>
    </location>
</feature>
<evidence type="ECO:0000256" key="2">
    <source>
        <dbReference type="ARBA" id="ARBA00022502"/>
    </source>
</evidence>
<keyword evidence="9" id="KW-1185">Reference proteome</keyword>
<evidence type="ECO:0000256" key="7">
    <source>
        <dbReference type="RuleBase" id="RU365066"/>
    </source>
</evidence>
<comment type="subcellular location">
    <subcellularLocation>
        <location evidence="1">Endomembrane system</location>
        <topology evidence="1">Multi-pass membrane protein</topology>
    </subcellularLocation>
    <subcellularLocation>
        <location evidence="7">Endoplasmic reticulum membrane</location>
        <topology evidence="7">Multi-pass membrane protein</topology>
    </subcellularLocation>
</comment>
<keyword evidence="5 7" id="KW-1133">Transmembrane helix</keyword>
<keyword evidence="2 7" id="KW-0337">GPI-anchor biosynthesis</keyword>
<evidence type="ECO:0000313" key="9">
    <source>
        <dbReference type="Proteomes" id="UP000070121"/>
    </source>
</evidence>
<organism evidence="8 9">
    <name type="scientific">Colletotrichum salicis</name>
    <dbReference type="NCBI Taxonomy" id="1209931"/>
    <lineage>
        <taxon>Eukaryota</taxon>
        <taxon>Fungi</taxon>
        <taxon>Dikarya</taxon>
        <taxon>Ascomycota</taxon>
        <taxon>Pezizomycotina</taxon>
        <taxon>Sordariomycetes</taxon>
        <taxon>Hypocreomycetidae</taxon>
        <taxon>Glomerellales</taxon>
        <taxon>Glomerellaceae</taxon>
        <taxon>Colletotrichum</taxon>
        <taxon>Colletotrichum acutatum species complex</taxon>
    </lineage>
</organism>
<comment type="function">
    <text evidence="7">Involved in the lipid remodeling steps of GPI-anchor maturation.</text>
</comment>
<dbReference type="AlphaFoldDB" id="A0A135SK39"/>
<dbReference type="SUPFAM" id="SSF48403">
    <property type="entry name" value="Ankyrin repeat"/>
    <property type="match status" value="1"/>
</dbReference>
<dbReference type="GO" id="GO:0016788">
    <property type="term" value="F:hydrolase activity, acting on ester bonds"/>
    <property type="evidence" value="ECO:0007669"/>
    <property type="project" value="TreeGrafter"/>
</dbReference>
<dbReference type="OrthoDB" id="419770at2759"/>